<comment type="pathway">
    <text evidence="2 11">Glycolipid biosynthesis; glycosylphosphatidylinositol-anchor biosynthesis.</text>
</comment>
<dbReference type="OrthoDB" id="445186at2759"/>
<keyword evidence="7" id="KW-0812">Transmembrane</keyword>
<sequence length="54" mass="6217">DSLDSRPWCEGRGNIYSFIQKEYWHVGLLEYYTPNNIPNFLLAIPSMSIAIIAV</sequence>
<evidence type="ECO:0000256" key="11">
    <source>
        <dbReference type="RuleBase" id="RU363112"/>
    </source>
</evidence>
<proteinExistence type="inferred from homology"/>
<feature type="non-terminal residue" evidence="12">
    <location>
        <position position="54"/>
    </location>
</feature>
<dbReference type="EMBL" id="GG680143">
    <property type="protein sequence ID" value="EER06993.1"/>
    <property type="molecule type" value="Genomic_DNA"/>
</dbReference>
<dbReference type="InParanoid" id="C5L8E9"/>
<evidence type="ECO:0000256" key="5">
    <source>
        <dbReference type="ARBA" id="ARBA00022676"/>
    </source>
</evidence>
<evidence type="ECO:0000256" key="8">
    <source>
        <dbReference type="ARBA" id="ARBA00022824"/>
    </source>
</evidence>
<dbReference type="GO" id="GO:0006506">
    <property type="term" value="P:GPI anchor biosynthetic process"/>
    <property type="evidence" value="ECO:0007669"/>
    <property type="project" value="UniProtKB-UniPathway"/>
</dbReference>
<evidence type="ECO:0000256" key="6">
    <source>
        <dbReference type="ARBA" id="ARBA00022679"/>
    </source>
</evidence>
<evidence type="ECO:0000256" key="7">
    <source>
        <dbReference type="ARBA" id="ARBA00022692"/>
    </source>
</evidence>
<dbReference type="GeneID" id="9059284"/>
<dbReference type="GO" id="GO:0000009">
    <property type="term" value="F:alpha-1,6-mannosyltransferase activity"/>
    <property type="evidence" value="ECO:0007669"/>
    <property type="project" value="InterPro"/>
</dbReference>
<evidence type="ECO:0000256" key="10">
    <source>
        <dbReference type="ARBA" id="ARBA00023136"/>
    </source>
</evidence>
<dbReference type="EC" id="2.4.1.-" evidence="11"/>
<evidence type="ECO:0000256" key="1">
    <source>
        <dbReference type="ARBA" id="ARBA00004477"/>
    </source>
</evidence>
<organism evidence="13">
    <name type="scientific">Perkinsus marinus (strain ATCC 50983 / TXsc)</name>
    <dbReference type="NCBI Taxonomy" id="423536"/>
    <lineage>
        <taxon>Eukaryota</taxon>
        <taxon>Sar</taxon>
        <taxon>Alveolata</taxon>
        <taxon>Perkinsozoa</taxon>
        <taxon>Perkinsea</taxon>
        <taxon>Perkinsida</taxon>
        <taxon>Perkinsidae</taxon>
        <taxon>Perkinsus</taxon>
    </lineage>
</organism>
<dbReference type="RefSeq" id="XP_002775177.1">
    <property type="nucleotide sequence ID" value="XM_002775131.1"/>
</dbReference>
<dbReference type="GO" id="GO:0031501">
    <property type="term" value="C:mannosyltransferase complex"/>
    <property type="evidence" value="ECO:0007669"/>
    <property type="project" value="TreeGrafter"/>
</dbReference>
<dbReference type="PANTHER" id="PTHR12468:SF2">
    <property type="entry name" value="GPI MANNOSYLTRANSFERASE 2"/>
    <property type="match status" value="1"/>
</dbReference>
<dbReference type="Proteomes" id="UP000007800">
    <property type="component" value="Unassembled WGS sequence"/>
</dbReference>
<evidence type="ECO:0000256" key="3">
    <source>
        <dbReference type="ARBA" id="ARBA00008698"/>
    </source>
</evidence>
<evidence type="ECO:0000256" key="9">
    <source>
        <dbReference type="ARBA" id="ARBA00022989"/>
    </source>
</evidence>
<evidence type="ECO:0000256" key="2">
    <source>
        <dbReference type="ARBA" id="ARBA00004687"/>
    </source>
</evidence>
<reference evidence="12 13" key="1">
    <citation type="submission" date="2008-07" db="EMBL/GenBank/DDBJ databases">
        <authorList>
            <person name="El-Sayed N."/>
            <person name="Caler E."/>
            <person name="Inman J."/>
            <person name="Amedeo P."/>
            <person name="Hass B."/>
            <person name="Wortman J."/>
        </authorList>
    </citation>
    <scope>NUCLEOTIDE SEQUENCE [LARGE SCALE GENOMIC DNA]</scope>
    <source>
        <strain evidence="13">ATCC 50983 / TXsc</strain>
    </source>
</reference>
<keyword evidence="5 11" id="KW-0328">Glycosyltransferase</keyword>
<evidence type="ECO:0000313" key="12">
    <source>
        <dbReference type="EMBL" id="EER06993.1"/>
    </source>
</evidence>
<evidence type="ECO:0000256" key="4">
    <source>
        <dbReference type="ARBA" id="ARBA00022502"/>
    </source>
</evidence>
<keyword evidence="6 11" id="KW-0808">Transferase</keyword>
<accession>C5L8E9</accession>
<evidence type="ECO:0000313" key="13">
    <source>
        <dbReference type="Proteomes" id="UP000007800"/>
    </source>
</evidence>
<comment type="subcellular location">
    <subcellularLocation>
        <location evidence="1 11">Endoplasmic reticulum membrane</location>
        <topology evidence="1 11">Multi-pass membrane protein</topology>
    </subcellularLocation>
</comment>
<feature type="non-terminal residue" evidence="12">
    <location>
        <position position="1"/>
    </location>
</feature>
<dbReference type="GO" id="GO:0004376">
    <property type="term" value="F:GPI mannosyltransferase activity"/>
    <property type="evidence" value="ECO:0007669"/>
    <property type="project" value="InterPro"/>
</dbReference>
<dbReference type="GO" id="GO:0005789">
    <property type="term" value="C:endoplasmic reticulum membrane"/>
    <property type="evidence" value="ECO:0007669"/>
    <property type="project" value="UniProtKB-SubCell"/>
</dbReference>
<keyword evidence="13" id="KW-1185">Reference proteome</keyword>
<keyword evidence="8 11" id="KW-0256">Endoplasmic reticulum</keyword>
<dbReference type="AlphaFoldDB" id="C5L8E9"/>
<dbReference type="Pfam" id="PF04188">
    <property type="entry name" value="Mannosyl_trans2"/>
    <property type="match status" value="1"/>
</dbReference>
<dbReference type="InterPro" id="IPR007315">
    <property type="entry name" value="PIG-V/Gpi18"/>
</dbReference>
<name>C5L8E9_PERM5</name>
<dbReference type="UniPathway" id="UPA00196"/>
<keyword evidence="4 11" id="KW-0337">GPI-anchor biosynthesis</keyword>
<keyword evidence="9" id="KW-1133">Transmembrane helix</keyword>
<comment type="function">
    <text evidence="11">Mannosyltransferase involved in glycosylphosphatidylinositol-anchor biosynthesis.</text>
</comment>
<comment type="similarity">
    <text evidence="3 11">Belongs to the PIGV family.</text>
</comment>
<protein>
    <recommendedName>
        <fullName evidence="11">GPI mannosyltransferase 2</fullName>
        <ecNumber evidence="11">2.4.1.-</ecNumber>
    </recommendedName>
</protein>
<gene>
    <name evidence="12" type="ORF">Pmar_PMAR024829</name>
</gene>
<keyword evidence="10" id="KW-0472">Membrane</keyword>
<dbReference type="PANTHER" id="PTHR12468">
    <property type="entry name" value="GPI MANNOSYLTRANSFERASE 2"/>
    <property type="match status" value="1"/>
</dbReference>